<proteinExistence type="predicted"/>
<dbReference type="InterPro" id="IPR025665">
    <property type="entry name" value="Beta-barrel_OMP_2"/>
</dbReference>
<keyword evidence="1" id="KW-0732">Signal</keyword>
<evidence type="ECO:0000313" key="4">
    <source>
        <dbReference type="Proteomes" id="UP000184050"/>
    </source>
</evidence>
<feature type="chain" id="PRO_5013087675" evidence="1">
    <location>
        <begin position="24"/>
        <end position="205"/>
    </location>
</feature>
<evidence type="ECO:0000256" key="1">
    <source>
        <dbReference type="SAM" id="SignalP"/>
    </source>
</evidence>
<reference evidence="3 4" key="1">
    <citation type="submission" date="2016-11" db="EMBL/GenBank/DDBJ databases">
        <authorList>
            <person name="Jaros S."/>
            <person name="Januszkiewicz K."/>
            <person name="Wedrychowicz H."/>
        </authorList>
    </citation>
    <scope>NUCLEOTIDE SEQUENCE [LARGE SCALE GENOMIC DNA]</scope>
    <source>
        <strain evidence="3 4">DSM 27063</strain>
    </source>
</reference>
<feature type="domain" description="Outer membrane protein beta-barrel" evidence="2">
    <location>
        <begin position="23"/>
        <end position="183"/>
    </location>
</feature>
<evidence type="ECO:0000313" key="3">
    <source>
        <dbReference type="EMBL" id="SHJ60788.1"/>
    </source>
</evidence>
<dbReference type="SUPFAM" id="SSF56925">
    <property type="entry name" value="OMPA-like"/>
    <property type="match status" value="1"/>
</dbReference>
<dbReference type="STRING" id="1168035.SAMN05444280_1245"/>
<name>A0A1M6KP53_9BACT</name>
<organism evidence="3 4">
    <name type="scientific">Tangfeifania diversioriginum</name>
    <dbReference type="NCBI Taxonomy" id="1168035"/>
    <lineage>
        <taxon>Bacteria</taxon>
        <taxon>Pseudomonadati</taxon>
        <taxon>Bacteroidota</taxon>
        <taxon>Bacteroidia</taxon>
        <taxon>Marinilabiliales</taxon>
        <taxon>Prolixibacteraceae</taxon>
        <taxon>Tangfeifania</taxon>
    </lineage>
</organism>
<dbReference type="Proteomes" id="UP000184050">
    <property type="component" value="Unassembled WGS sequence"/>
</dbReference>
<feature type="signal peptide" evidence="1">
    <location>
        <begin position="1"/>
        <end position="23"/>
    </location>
</feature>
<dbReference type="Pfam" id="PF13568">
    <property type="entry name" value="OMP_b-brl_2"/>
    <property type="match status" value="1"/>
</dbReference>
<accession>A0A1M6KP53</accession>
<sequence length="205" mass="22161">MMNYSFKTILIIGFSVACLLATAQEKNIIFGVKGGVNMATLQDSKNTKSKPGPVAGITVDYNIEGDFFILSGLEYVAKGIKVDGGEGNGDRVNLNYLQLPVHIAYKYELSPDVKLVAGIGPYLAYGISGEIKYKAIGDYEAYEVKAFEDGAYKSFDFGLGLGAGIEVSRINLRIGYDYGLAKINDFQSISELKNSSIAFTAGLKF</sequence>
<dbReference type="RefSeq" id="WP_073170974.1">
    <property type="nucleotide sequence ID" value="NZ_FQZE01000024.1"/>
</dbReference>
<dbReference type="AlphaFoldDB" id="A0A1M6KP53"/>
<dbReference type="InterPro" id="IPR011250">
    <property type="entry name" value="OMP/PagP_B-barrel"/>
</dbReference>
<keyword evidence="4" id="KW-1185">Reference proteome</keyword>
<dbReference type="EMBL" id="FQZE01000024">
    <property type="protein sequence ID" value="SHJ60788.1"/>
    <property type="molecule type" value="Genomic_DNA"/>
</dbReference>
<dbReference type="OrthoDB" id="1429208at2"/>
<gene>
    <name evidence="3" type="ORF">SAMN05444280_1245</name>
</gene>
<dbReference type="PROSITE" id="PS51257">
    <property type="entry name" value="PROKAR_LIPOPROTEIN"/>
    <property type="match status" value="1"/>
</dbReference>
<evidence type="ECO:0000259" key="2">
    <source>
        <dbReference type="Pfam" id="PF13568"/>
    </source>
</evidence>
<protein>
    <submittedName>
        <fullName evidence="3">Outer membrane protein beta-barrel domain-containing protein</fullName>
    </submittedName>
</protein>